<protein>
    <recommendedName>
        <fullName evidence="3">F-box domain-containing protein</fullName>
    </recommendedName>
</protein>
<keyword evidence="2" id="KW-1185">Reference proteome</keyword>
<evidence type="ECO:0000313" key="2">
    <source>
        <dbReference type="Proteomes" id="UP000284706"/>
    </source>
</evidence>
<dbReference type="Proteomes" id="UP000284706">
    <property type="component" value="Unassembled WGS sequence"/>
</dbReference>
<dbReference type="STRING" id="231916.A0A409Y2T3"/>
<name>A0A409Y2T3_9AGAR</name>
<organism evidence="1 2">
    <name type="scientific">Gymnopilus dilepis</name>
    <dbReference type="NCBI Taxonomy" id="231916"/>
    <lineage>
        <taxon>Eukaryota</taxon>
        <taxon>Fungi</taxon>
        <taxon>Dikarya</taxon>
        <taxon>Basidiomycota</taxon>
        <taxon>Agaricomycotina</taxon>
        <taxon>Agaricomycetes</taxon>
        <taxon>Agaricomycetidae</taxon>
        <taxon>Agaricales</taxon>
        <taxon>Agaricineae</taxon>
        <taxon>Hymenogastraceae</taxon>
        <taxon>Gymnopilus</taxon>
    </lineage>
</organism>
<evidence type="ECO:0000313" key="1">
    <source>
        <dbReference type="EMBL" id="PPQ97354.1"/>
    </source>
</evidence>
<dbReference type="EMBL" id="NHYE01001261">
    <property type="protein sequence ID" value="PPQ97354.1"/>
    <property type="molecule type" value="Genomic_DNA"/>
</dbReference>
<sequence>MIYQPRKFAPHFDFTTKFSHPCRGPNTTLCDACREKEDLEFEDNIIPGLACTDRSVAFELARANRSVQNENHDPIILRLPPEVACRIFELCMPELADPYDGRLGLGWICQGWRRLALATPSLWTRIAIRLSSDLRFEPQFSEEFLRRAGDLPLSIHVYDHVRFGDGDREFSQYSKAEALIHLVNSFSHRWEILKFQHLSNEYIPMFKGNGQGSPMLHHLMLHSDYFEGDEGLNYFSLGNSTPTPEKLLMSRLPLLSVNISYANLRTVILENVRNAGLLFDRAPNMERCTIPLLAARSPLDGDDTLLRPSSDRVLMPNLKHLYLTVGEDIWRLETLLQRLDLPALESLGISGYGAKTSSKDYYLPLSMISSFIIDSSCTLKEFYLSSTRFRAHEVIDFLASTHMKSLTCLDLGFCSWADRDAFQSPLLVDELLRRLIPPVSDSSTDTEPFLPSLRSLTLNTSTVFDPDLYPEKRFPWDRLLRIRPMESVYLLFSLYQKRLPIDDEETIRSLADLQRQTGLKFGIWGEYTGKDLWKECQTAIDIAMTYMRRKIPRHLDFTTKFSHPCRGTNSTLCDACREKDDLEFEANIIPGLACTDRSVAFELARANRSAQNENHDPIILRLPPEVACKIFEWCETDPNGADIYDNRLDLLCVCQGWRRLVLATPQLWARIEIPLSSDSPLQPQASEEWLKRAGDLPLNILVYDHIRLRVCPPHREPRASRYSNAKALIDLVNSVSHRWEYLLLYGITHDYVPMFRGNEKGSPMLRDLVVMPFGPEVYEGPNYFSLKVLPKPKPYNIALSKVPINSIEISWTQLKFAVLQCVFNAGLIFDRAPNIEHCVIPLAAPRCPELDGPDTLLREFSDRVVLPHLRHLQLAVGNELWRLKNLLQRLKLPALEVLGIIDYGYHCYSIEHLPLSEISSFLVNSSCTLKGFRLDRCQFGAYDLIDFLASKQMQSLESLELRFDGWFDHWEETPLLTGELFEKLAGMSVDAHSKNSSPFLPSLRSLIFGPGRAYDQLEGCPERKFPWDCVLRMLTPSESDLNGQSRRPLTDVKLLFTCLKNQPLNNVISMDEGTIRSLADLQQQGGLNFEIVEAASARDELGAVSERDLLEECKRAIGILKL</sequence>
<dbReference type="OrthoDB" id="2640428at2759"/>
<dbReference type="Gene3D" id="3.80.10.10">
    <property type="entry name" value="Ribonuclease Inhibitor"/>
    <property type="match status" value="1"/>
</dbReference>
<dbReference type="SUPFAM" id="SSF52047">
    <property type="entry name" value="RNI-like"/>
    <property type="match status" value="1"/>
</dbReference>
<dbReference type="AlphaFoldDB" id="A0A409Y2T3"/>
<gene>
    <name evidence="1" type="ORF">CVT26_006588</name>
</gene>
<comment type="caution">
    <text evidence="1">The sequence shown here is derived from an EMBL/GenBank/DDBJ whole genome shotgun (WGS) entry which is preliminary data.</text>
</comment>
<dbReference type="InterPro" id="IPR032675">
    <property type="entry name" value="LRR_dom_sf"/>
</dbReference>
<dbReference type="InParanoid" id="A0A409Y2T3"/>
<evidence type="ECO:0008006" key="3">
    <source>
        <dbReference type="Google" id="ProtNLM"/>
    </source>
</evidence>
<reference evidence="1 2" key="1">
    <citation type="journal article" date="2018" name="Evol. Lett.">
        <title>Horizontal gene cluster transfer increased hallucinogenic mushroom diversity.</title>
        <authorList>
            <person name="Reynolds H.T."/>
            <person name="Vijayakumar V."/>
            <person name="Gluck-Thaler E."/>
            <person name="Korotkin H.B."/>
            <person name="Matheny P.B."/>
            <person name="Slot J.C."/>
        </authorList>
    </citation>
    <scope>NUCLEOTIDE SEQUENCE [LARGE SCALE GENOMIC DNA]</scope>
    <source>
        <strain evidence="1 2">SRW20</strain>
    </source>
</reference>
<proteinExistence type="predicted"/>
<accession>A0A409Y2T3</accession>